<keyword evidence="1" id="KW-0810">Translation regulation</keyword>
<gene>
    <name evidence="4" type="ORF">METZ01_LOCUS157511</name>
</gene>
<dbReference type="GO" id="GO:0003743">
    <property type="term" value="F:translation initiation factor activity"/>
    <property type="evidence" value="ECO:0007669"/>
    <property type="project" value="InterPro"/>
</dbReference>
<dbReference type="SUPFAM" id="SSF55159">
    <property type="entry name" value="eIF1-like"/>
    <property type="match status" value="1"/>
</dbReference>
<dbReference type="GO" id="GO:0006417">
    <property type="term" value="P:regulation of translation"/>
    <property type="evidence" value="ECO:0007669"/>
    <property type="project" value="UniProtKB-KW"/>
</dbReference>
<dbReference type="CDD" id="cd11567">
    <property type="entry name" value="YciH_like"/>
    <property type="match status" value="1"/>
</dbReference>
<evidence type="ECO:0000256" key="2">
    <source>
        <dbReference type="ARBA" id="ARBA00022917"/>
    </source>
</evidence>
<evidence type="ECO:0000256" key="1">
    <source>
        <dbReference type="ARBA" id="ARBA00022845"/>
    </source>
</evidence>
<feature type="domain" description="SUI1" evidence="3">
    <location>
        <begin position="33"/>
        <end position="89"/>
    </location>
</feature>
<accession>A0A382AUK7</accession>
<dbReference type="Gene3D" id="3.30.780.10">
    <property type="entry name" value="SUI1-like domain"/>
    <property type="match status" value="1"/>
</dbReference>
<keyword evidence="2" id="KW-0648">Protein biosynthesis</keyword>
<dbReference type="Pfam" id="PF01253">
    <property type="entry name" value="SUI1"/>
    <property type="match status" value="1"/>
</dbReference>
<dbReference type="EMBL" id="UINC01026712">
    <property type="protein sequence ID" value="SVB04657.1"/>
    <property type="molecule type" value="Genomic_DNA"/>
</dbReference>
<sequence length="89" mass="9735">MTNSKLIYSTDQGVSLKNETEMMPIVDPSQQQVRLHLDRKGGGKVVSVVRGLQETIDVLMVIAKELKRACGVGGSIKNGEILIQGNKRE</sequence>
<dbReference type="InterPro" id="IPR005872">
    <property type="entry name" value="SUI1_arc_bac"/>
</dbReference>
<name>A0A382AUK7_9ZZZZ</name>
<dbReference type="PROSITE" id="PS50296">
    <property type="entry name" value="SUI1"/>
    <property type="match status" value="1"/>
</dbReference>
<feature type="non-terminal residue" evidence="4">
    <location>
        <position position="89"/>
    </location>
</feature>
<dbReference type="InterPro" id="IPR036877">
    <property type="entry name" value="SUI1_dom_sf"/>
</dbReference>
<evidence type="ECO:0000259" key="3">
    <source>
        <dbReference type="PROSITE" id="PS50296"/>
    </source>
</evidence>
<dbReference type="AlphaFoldDB" id="A0A382AUK7"/>
<proteinExistence type="predicted"/>
<organism evidence="4">
    <name type="scientific">marine metagenome</name>
    <dbReference type="NCBI Taxonomy" id="408172"/>
    <lineage>
        <taxon>unclassified sequences</taxon>
        <taxon>metagenomes</taxon>
        <taxon>ecological metagenomes</taxon>
    </lineage>
</organism>
<protein>
    <recommendedName>
        <fullName evidence="3">SUI1 domain-containing protein</fullName>
    </recommendedName>
</protein>
<reference evidence="4" key="1">
    <citation type="submission" date="2018-05" db="EMBL/GenBank/DDBJ databases">
        <authorList>
            <person name="Lanie J.A."/>
            <person name="Ng W.-L."/>
            <person name="Kazmierczak K.M."/>
            <person name="Andrzejewski T.M."/>
            <person name="Davidsen T.M."/>
            <person name="Wayne K.J."/>
            <person name="Tettelin H."/>
            <person name="Glass J.I."/>
            <person name="Rusch D."/>
            <person name="Podicherti R."/>
            <person name="Tsui H.-C.T."/>
            <person name="Winkler M.E."/>
        </authorList>
    </citation>
    <scope>NUCLEOTIDE SEQUENCE</scope>
</reference>
<evidence type="ECO:0000313" key="4">
    <source>
        <dbReference type="EMBL" id="SVB04657.1"/>
    </source>
</evidence>
<dbReference type="InterPro" id="IPR001950">
    <property type="entry name" value="SUI1"/>
</dbReference>